<evidence type="ECO:0000256" key="1">
    <source>
        <dbReference type="SAM" id="MobiDB-lite"/>
    </source>
</evidence>
<feature type="compositionally biased region" description="Low complexity" evidence="1">
    <location>
        <begin position="18"/>
        <end position="34"/>
    </location>
</feature>
<evidence type="ECO:0000313" key="2">
    <source>
        <dbReference type="EMBL" id="MXQ62839.1"/>
    </source>
</evidence>
<proteinExistence type="predicted"/>
<evidence type="ECO:0000313" key="3">
    <source>
        <dbReference type="Proteomes" id="UP000431901"/>
    </source>
</evidence>
<dbReference type="Proteomes" id="UP000431901">
    <property type="component" value="Unassembled WGS sequence"/>
</dbReference>
<gene>
    <name evidence="2" type="ORF">GQ466_02210</name>
</gene>
<protein>
    <submittedName>
        <fullName evidence="2">Uncharacterized protein</fullName>
    </submittedName>
</protein>
<comment type="caution">
    <text evidence="2">The sequence shown here is derived from an EMBL/GenBank/DDBJ whole genome shotgun (WGS) entry which is preliminary data.</text>
</comment>
<name>A0A6I4VWW7_9ACTN</name>
<dbReference type="OrthoDB" id="4076188at2"/>
<dbReference type="RefSeq" id="WP_161101073.1">
    <property type="nucleotide sequence ID" value="NZ_JBHLYI010000002.1"/>
</dbReference>
<dbReference type="AlphaFoldDB" id="A0A6I4VWW7"/>
<accession>A0A6I4VWW7</accession>
<dbReference type="EMBL" id="WUTW01000001">
    <property type="protein sequence ID" value="MXQ62839.1"/>
    <property type="molecule type" value="Genomic_DNA"/>
</dbReference>
<reference evidence="2 3" key="1">
    <citation type="submission" date="2019-12" db="EMBL/GenBank/DDBJ databases">
        <title>Nocardia macrotermitis sp. nov. and Nocardia aurantia sp. nov., isolated from the gut of the fungus growing-termite Macrotermes natalensis.</title>
        <authorList>
            <person name="Christine B."/>
            <person name="Rene B."/>
        </authorList>
    </citation>
    <scope>NUCLEOTIDE SEQUENCE [LARGE SCALE GENOMIC DNA]</scope>
    <source>
        <strain evidence="2 3">DSM 102126</strain>
    </source>
</reference>
<feature type="region of interest" description="Disordered" evidence="1">
    <location>
        <begin position="1"/>
        <end position="36"/>
    </location>
</feature>
<keyword evidence="3" id="KW-1185">Reference proteome</keyword>
<sequence length="257" mass="27933">MPLFRRNKPASPPPPQQQPGTVQAPAASSSAVSAEDCTTHSPCRELLAVPAAQRDSLLRLILGRTRDLGPDAISVYLNDELSARLVMMGPGESGAVQRAYAVPGHLAERWGTTPPDLLRRALETMRGDDVEVAAHEQGETSPLYTVIDQGVSGAAHLVRLEQALGVDLPNGAIVGIPREHQILAVPIRTARDISTIEAMLNLVHDVGSRAQDRVSLDVFWLHQGRLHPFNAETKNGRLERIFPPDEFRTLLDALPRA</sequence>
<organism evidence="2 3">
    <name type="scientific">Actinomadura rayongensis</name>
    <dbReference type="NCBI Taxonomy" id="1429076"/>
    <lineage>
        <taxon>Bacteria</taxon>
        <taxon>Bacillati</taxon>
        <taxon>Actinomycetota</taxon>
        <taxon>Actinomycetes</taxon>
        <taxon>Streptosporangiales</taxon>
        <taxon>Thermomonosporaceae</taxon>
        <taxon>Actinomadura</taxon>
    </lineage>
</organism>